<proteinExistence type="predicted"/>
<keyword evidence="1" id="KW-0472">Membrane</keyword>
<dbReference type="RefSeq" id="WP_159974684.1">
    <property type="nucleotide sequence ID" value="NZ_BLIV01000001.1"/>
</dbReference>
<evidence type="ECO:0000256" key="1">
    <source>
        <dbReference type="SAM" id="Phobius"/>
    </source>
</evidence>
<feature type="transmembrane region" description="Helical" evidence="1">
    <location>
        <begin position="57"/>
        <end position="74"/>
    </location>
</feature>
<keyword evidence="3" id="KW-1185">Reference proteome</keyword>
<keyword evidence="1" id="KW-1133">Transmembrane helix</keyword>
<comment type="caution">
    <text evidence="2">The sequence shown here is derived from an EMBL/GenBank/DDBJ whole genome shotgun (WGS) entry which is preliminary data.</text>
</comment>
<keyword evidence="1" id="KW-0812">Transmembrane</keyword>
<evidence type="ECO:0000313" key="2">
    <source>
        <dbReference type="EMBL" id="GFE48829.1"/>
    </source>
</evidence>
<evidence type="ECO:0000313" key="3">
    <source>
        <dbReference type="Proteomes" id="UP000436522"/>
    </source>
</evidence>
<evidence type="ECO:0008006" key="4">
    <source>
        <dbReference type="Google" id="ProtNLM"/>
    </source>
</evidence>
<reference evidence="2 3" key="1">
    <citation type="submission" date="2019-12" db="EMBL/GenBank/DDBJ databases">
        <title>Roseobacter cerasinus sp. nov., isolated from seawater around aquaculture.</title>
        <authorList>
            <person name="Muramatsu S."/>
            <person name="Takabe Y."/>
            <person name="Mori K."/>
            <person name="Takaichi S."/>
            <person name="Hanada S."/>
        </authorList>
    </citation>
    <scope>NUCLEOTIDE SEQUENCE [LARGE SCALE GENOMIC DNA]</scope>
    <source>
        <strain evidence="2 3">AI77</strain>
    </source>
</reference>
<dbReference type="Proteomes" id="UP000436522">
    <property type="component" value="Unassembled WGS sequence"/>
</dbReference>
<protein>
    <recommendedName>
        <fullName evidence="4">PH domain-containing protein</fullName>
    </recommendedName>
</protein>
<dbReference type="AlphaFoldDB" id="A0A640VL66"/>
<organism evidence="2 3">
    <name type="scientific">Roseobacter cerasinus</name>
    <dbReference type="NCBI Taxonomy" id="2602289"/>
    <lineage>
        <taxon>Bacteria</taxon>
        <taxon>Pseudomonadati</taxon>
        <taxon>Pseudomonadota</taxon>
        <taxon>Alphaproteobacteria</taxon>
        <taxon>Rhodobacterales</taxon>
        <taxon>Roseobacteraceae</taxon>
        <taxon>Roseobacter</taxon>
    </lineage>
</organism>
<feature type="transmembrane region" description="Helical" evidence="1">
    <location>
        <begin position="23"/>
        <end position="45"/>
    </location>
</feature>
<accession>A0A640VL66</accession>
<dbReference type="EMBL" id="BLIV01000001">
    <property type="protein sequence ID" value="GFE48829.1"/>
    <property type="molecule type" value="Genomic_DNA"/>
</dbReference>
<gene>
    <name evidence="2" type="ORF">So717_05820</name>
</gene>
<name>A0A640VL66_9RHOB</name>
<sequence>MTHTAPNKTETLRIHKALGPETAFFGVAVILWIVVLFSAAGMVAYDAAFDRDLVDTLLILGATACVVTLVYVFFKNMNRYPVQIQPDALVIRHWRAETRLPWDVIAGLEERKSHPTKLGAPTIVLALLLVERHAEHLLPKMVVKWDIPVRVKGYRIVVLTQNQYHLPGTTLYRLLEKNWRQNRSVRVEGASA</sequence>